<dbReference type="Gene3D" id="1.10.3450.10">
    <property type="entry name" value="TTHA0068-like"/>
    <property type="match status" value="1"/>
</dbReference>
<proteinExistence type="predicted"/>
<dbReference type="AlphaFoldDB" id="A0A2T8HVC2"/>
<dbReference type="Proteomes" id="UP000245911">
    <property type="component" value="Unassembled WGS sequence"/>
</dbReference>
<comment type="caution">
    <text evidence="1">The sequence shown here is derived from an EMBL/GenBank/DDBJ whole genome shotgun (WGS) entry which is preliminary data.</text>
</comment>
<dbReference type="EMBL" id="QDKM01000003">
    <property type="protein sequence ID" value="PVH29380.1"/>
    <property type="molecule type" value="Genomic_DNA"/>
</dbReference>
<dbReference type="Pfam" id="PF03745">
    <property type="entry name" value="DUF309"/>
    <property type="match status" value="1"/>
</dbReference>
<reference evidence="1 2" key="1">
    <citation type="submission" date="2018-04" db="EMBL/GenBank/DDBJ databases">
        <title>Pararhodobacter oceanense sp. nov., isolated from marine intertidal sediment.</title>
        <authorList>
            <person name="Wang X.-L."/>
            <person name="Du Z.-J."/>
        </authorList>
    </citation>
    <scope>NUCLEOTIDE SEQUENCE [LARGE SCALE GENOMIC DNA]</scope>
    <source>
        <strain evidence="1 2">AM505</strain>
    </source>
</reference>
<dbReference type="SUPFAM" id="SSF140663">
    <property type="entry name" value="TTHA0068-like"/>
    <property type="match status" value="1"/>
</dbReference>
<organism evidence="1 2">
    <name type="scientific">Pararhodobacter oceanensis</name>
    <dbReference type="NCBI Taxonomy" id="2172121"/>
    <lineage>
        <taxon>Bacteria</taxon>
        <taxon>Pseudomonadati</taxon>
        <taxon>Pseudomonadota</taxon>
        <taxon>Alphaproteobacteria</taxon>
        <taxon>Rhodobacterales</taxon>
        <taxon>Paracoccaceae</taxon>
        <taxon>Pararhodobacter</taxon>
    </lineage>
</organism>
<gene>
    <name evidence="1" type="ORF">DDE20_09980</name>
</gene>
<evidence type="ECO:0000313" key="1">
    <source>
        <dbReference type="EMBL" id="PVH29380.1"/>
    </source>
</evidence>
<name>A0A2T8HVC2_9RHOB</name>
<dbReference type="InterPro" id="IPR005500">
    <property type="entry name" value="DUF309"/>
</dbReference>
<sequence>MPGRNPRPDEAIFAAAKAGIPADPAQLGESAAFRAGFTAFDAGYFWEAHELWEPVWMQAPPASRARRLLQGLIQLANAGLKLRMSRPDAARKALARADYAIGECFRSDSAAVLGLTHQDVASLRAAIYAL</sequence>
<accession>A0A2T8HVC2</accession>
<protein>
    <submittedName>
        <fullName evidence="1">DUF309 domain-containing protein</fullName>
    </submittedName>
</protein>
<dbReference type="InterPro" id="IPR023203">
    <property type="entry name" value="TTHA0068_sf"/>
</dbReference>
<evidence type="ECO:0000313" key="2">
    <source>
        <dbReference type="Proteomes" id="UP000245911"/>
    </source>
</evidence>
<dbReference type="OrthoDB" id="9799942at2"/>
<keyword evidence="2" id="KW-1185">Reference proteome</keyword>